<dbReference type="GO" id="GO:0006457">
    <property type="term" value="P:protein folding"/>
    <property type="evidence" value="ECO:0007669"/>
    <property type="project" value="InterPro"/>
</dbReference>
<dbReference type="Proteomes" id="UP000244173">
    <property type="component" value="Chromosome"/>
</dbReference>
<evidence type="ECO:0000256" key="3">
    <source>
        <dbReference type="ARBA" id="ARBA00011738"/>
    </source>
</evidence>
<evidence type="ECO:0000313" key="15">
    <source>
        <dbReference type="EMBL" id="AVY93187.1"/>
    </source>
</evidence>
<comment type="subcellular location">
    <subcellularLocation>
        <location evidence="1 10">Cytoplasm</location>
    </subcellularLocation>
</comment>
<evidence type="ECO:0000313" key="16">
    <source>
        <dbReference type="Proteomes" id="UP000244173"/>
    </source>
</evidence>
<name>A0A2S0P7C5_9NEIS</name>
<dbReference type="SUPFAM" id="SSF51064">
    <property type="entry name" value="Head domain of nucleotide exchange factor GrpE"/>
    <property type="match status" value="1"/>
</dbReference>
<keyword evidence="4 10" id="KW-0963">Cytoplasm</keyword>
<dbReference type="PRINTS" id="PR00773">
    <property type="entry name" value="GRPEPROTEIN"/>
</dbReference>
<dbReference type="STRING" id="1122240.GCA_000620105_00417"/>
<comment type="similarity">
    <text evidence="2 10 12">Belongs to the GrpE family.</text>
</comment>
<dbReference type="PANTHER" id="PTHR21237">
    <property type="entry name" value="GRPE PROTEIN"/>
    <property type="match status" value="1"/>
</dbReference>
<dbReference type="CDD" id="cd00446">
    <property type="entry name" value="GrpE"/>
    <property type="match status" value="1"/>
</dbReference>
<dbReference type="InterPro" id="IPR000740">
    <property type="entry name" value="GrpE"/>
</dbReference>
<dbReference type="InterPro" id="IPR013805">
    <property type="entry name" value="GrpE_CC"/>
</dbReference>
<evidence type="ECO:0000256" key="13">
    <source>
        <dbReference type="SAM" id="Coils"/>
    </source>
</evidence>
<dbReference type="OrthoDB" id="9789811at2"/>
<dbReference type="Pfam" id="PF01025">
    <property type="entry name" value="GrpE"/>
    <property type="match status" value="1"/>
</dbReference>
<dbReference type="GO" id="GO:0005829">
    <property type="term" value="C:cytosol"/>
    <property type="evidence" value="ECO:0007669"/>
    <property type="project" value="TreeGrafter"/>
</dbReference>
<evidence type="ECO:0000256" key="2">
    <source>
        <dbReference type="ARBA" id="ARBA00009054"/>
    </source>
</evidence>
<dbReference type="GO" id="GO:0000774">
    <property type="term" value="F:adenyl-nucleotide exchange factor activity"/>
    <property type="evidence" value="ECO:0007669"/>
    <property type="project" value="InterPro"/>
</dbReference>
<evidence type="ECO:0000256" key="12">
    <source>
        <dbReference type="RuleBase" id="RU004478"/>
    </source>
</evidence>
<dbReference type="PROSITE" id="PS01071">
    <property type="entry name" value="GRPE"/>
    <property type="match status" value="1"/>
</dbReference>
<dbReference type="KEGG" id="maer:DAI18_03385"/>
<dbReference type="RefSeq" id="WP_028497906.1">
    <property type="nucleotide sequence ID" value="NZ_CP028519.1"/>
</dbReference>
<dbReference type="NCBIfam" id="NF010737">
    <property type="entry name" value="PRK14139.1"/>
    <property type="match status" value="1"/>
</dbReference>
<evidence type="ECO:0000256" key="11">
    <source>
        <dbReference type="RuleBase" id="RU000639"/>
    </source>
</evidence>
<keyword evidence="13" id="KW-0175">Coiled coil</keyword>
<evidence type="ECO:0000256" key="10">
    <source>
        <dbReference type="HAMAP-Rule" id="MF_01151"/>
    </source>
</evidence>
<evidence type="ECO:0000256" key="8">
    <source>
        <dbReference type="ARBA" id="ARBA00072274"/>
    </source>
</evidence>
<reference evidence="15 16" key="1">
    <citation type="submission" date="2018-04" db="EMBL/GenBank/DDBJ databases">
        <title>Denitrifier Microvirgula.</title>
        <authorList>
            <person name="Anderson E."/>
            <person name="Jang J."/>
            <person name="Ishii S."/>
        </authorList>
    </citation>
    <scope>NUCLEOTIDE SEQUENCE [LARGE SCALE GENOMIC DNA]</scope>
    <source>
        <strain evidence="15 16">BE2.4</strain>
    </source>
</reference>
<gene>
    <name evidence="10" type="primary">grpE</name>
    <name evidence="15" type="ORF">DAI18_03385</name>
</gene>
<dbReference type="NCBIfam" id="NF010738">
    <property type="entry name" value="PRK14140.1"/>
    <property type="match status" value="1"/>
</dbReference>
<dbReference type="SUPFAM" id="SSF58014">
    <property type="entry name" value="Coiled-coil domain of nucleotide exchange factor GrpE"/>
    <property type="match status" value="1"/>
</dbReference>
<dbReference type="GO" id="GO:0051087">
    <property type="term" value="F:protein-folding chaperone binding"/>
    <property type="evidence" value="ECO:0007669"/>
    <property type="project" value="InterPro"/>
</dbReference>
<dbReference type="AlphaFoldDB" id="A0A2S0P7C5"/>
<dbReference type="GO" id="GO:0042803">
    <property type="term" value="F:protein homodimerization activity"/>
    <property type="evidence" value="ECO:0007669"/>
    <property type="project" value="InterPro"/>
</dbReference>
<keyword evidence="16" id="KW-1185">Reference proteome</keyword>
<comment type="function">
    <text evidence="7 10 11">Participates actively in the response to hyperosmotic and heat shock by preventing the aggregation of stress-denatured proteins, in association with DnaK and GrpE. It is the nucleotide exchange factor for DnaK and may function as a thermosensor. Unfolded proteins bind initially to DnaJ; upon interaction with the DnaJ-bound protein, DnaK hydrolyzes its bound ATP, resulting in the formation of a stable complex. GrpE releases ADP from DnaK; ATP binding to DnaK triggers the release of the substrate protein, thus completing the reaction cycle. Several rounds of ATP-dependent interactions between DnaJ, DnaK and GrpE are required for fully efficient folding.</text>
</comment>
<feature type="region of interest" description="Disordered" evidence="14">
    <location>
        <begin position="1"/>
        <end position="25"/>
    </location>
</feature>
<sequence length="175" mass="19316">MQNQDQVTPEELVDNTAADEGTQQPDARIAELEAQIAELKDQFLRAKADTENMRRRAAEDVAAAGKYAVGKIAVELLPVKDCLEMALLDTSGNIEAMKMGVDMTLKQLVTAFDKAQIIDINPEVGEKLDPHRHQAMSMEDSEQDANTVVRVMQKGYLIADRVLRPAMVIVARPKA</sequence>
<evidence type="ECO:0000256" key="6">
    <source>
        <dbReference type="ARBA" id="ARBA00023186"/>
    </source>
</evidence>
<keyword evidence="6 10" id="KW-0143">Chaperone</keyword>
<dbReference type="EMBL" id="CP028519">
    <property type="protein sequence ID" value="AVY93187.1"/>
    <property type="molecule type" value="Genomic_DNA"/>
</dbReference>
<keyword evidence="5 10" id="KW-0346">Stress response</keyword>
<evidence type="ECO:0000256" key="4">
    <source>
        <dbReference type="ARBA" id="ARBA00022490"/>
    </source>
</evidence>
<dbReference type="Gene3D" id="2.30.22.10">
    <property type="entry name" value="Head domain of nucleotide exchange factor GrpE"/>
    <property type="match status" value="1"/>
</dbReference>
<dbReference type="Gene3D" id="3.90.20.20">
    <property type="match status" value="1"/>
</dbReference>
<dbReference type="HAMAP" id="MF_01151">
    <property type="entry name" value="GrpE"/>
    <property type="match status" value="1"/>
</dbReference>
<protein>
    <recommendedName>
        <fullName evidence="8 10">Protein GrpE</fullName>
    </recommendedName>
    <alternativeName>
        <fullName evidence="9 10">HSP-70 cofactor</fullName>
    </alternativeName>
</protein>
<evidence type="ECO:0000256" key="5">
    <source>
        <dbReference type="ARBA" id="ARBA00023016"/>
    </source>
</evidence>
<proteinExistence type="inferred from homology"/>
<accession>A0A2S0P7C5</accession>
<feature type="coiled-coil region" evidence="13">
    <location>
        <begin position="29"/>
        <end position="56"/>
    </location>
</feature>
<evidence type="ECO:0000256" key="14">
    <source>
        <dbReference type="SAM" id="MobiDB-lite"/>
    </source>
</evidence>
<evidence type="ECO:0000256" key="9">
    <source>
        <dbReference type="ARBA" id="ARBA00076414"/>
    </source>
</evidence>
<dbReference type="FunFam" id="2.30.22.10:FF:000001">
    <property type="entry name" value="Protein GrpE"/>
    <property type="match status" value="1"/>
</dbReference>
<dbReference type="GO" id="GO:0051082">
    <property type="term" value="F:unfolded protein binding"/>
    <property type="evidence" value="ECO:0007669"/>
    <property type="project" value="TreeGrafter"/>
</dbReference>
<evidence type="ECO:0000256" key="1">
    <source>
        <dbReference type="ARBA" id="ARBA00004496"/>
    </source>
</evidence>
<evidence type="ECO:0000256" key="7">
    <source>
        <dbReference type="ARBA" id="ARBA00053401"/>
    </source>
</evidence>
<dbReference type="InterPro" id="IPR009012">
    <property type="entry name" value="GrpE_head"/>
</dbReference>
<comment type="subunit">
    <text evidence="3 10">Homodimer.</text>
</comment>
<organism evidence="15 16">
    <name type="scientific">Microvirgula aerodenitrificans</name>
    <dbReference type="NCBI Taxonomy" id="57480"/>
    <lineage>
        <taxon>Bacteria</taxon>
        <taxon>Pseudomonadati</taxon>
        <taxon>Pseudomonadota</taxon>
        <taxon>Betaproteobacteria</taxon>
        <taxon>Neisseriales</taxon>
        <taxon>Aquaspirillaceae</taxon>
        <taxon>Microvirgula</taxon>
    </lineage>
</organism>
<dbReference type="PANTHER" id="PTHR21237:SF23">
    <property type="entry name" value="GRPE PROTEIN HOMOLOG, MITOCHONDRIAL"/>
    <property type="match status" value="1"/>
</dbReference>